<dbReference type="AlphaFoldDB" id="A0A318TCR1"/>
<comment type="subunit">
    <text evidence="2">Homotetramer.</text>
</comment>
<gene>
    <name evidence="11" type="ORF">BJ122_11278</name>
</gene>
<dbReference type="PANTHER" id="PTHR11066:SF34">
    <property type="entry name" value="ACYL-COENZYME A THIOESTERASE 8"/>
    <property type="match status" value="1"/>
</dbReference>
<comment type="similarity">
    <text evidence="1">Belongs to the C/M/P thioester hydrolase family.</text>
</comment>
<evidence type="ECO:0000256" key="4">
    <source>
        <dbReference type="ARBA" id="ARBA00023098"/>
    </source>
</evidence>
<feature type="domain" description="Acyl-CoA thioesterase-like N-terminal HotDog" evidence="10">
    <location>
        <begin position="33"/>
        <end position="110"/>
    </location>
</feature>
<feature type="domain" description="Acyl-CoA thioesterase 2 C-terminal" evidence="9">
    <location>
        <begin position="155"/>
        <end position="282"/>
    </location>
</feature>
<dbReference type="SUPFAM" id="SSF54637">
    <property type="entry name" value="Thioesterase/thiol ester dehydrase-isomerase"/>
    <property type="match status" value="2"/>
</dbReference>
<sequence length="293" mass="33483">MPMSKSLIDLISILDLEPLEENLFRGTSPKTSWQRVFGGQVIGQAMVAGCRTVEARLPHSLHCYFILPGDPQIPIIYQVERLRDGRSYTTRRVTAIQHGQAIFTLMMSFHVEEDTAFDHQDKMPDVPPPEKLSGEEIIKQPFFKEMPDFIRRYYESDRPIELRPVELSRYFGQKIPDGRMHVWIRTAARLPDDPALHMCALAYASDFSLLDAAMARYGRTLFDKRMMPASLDHAMWFHRPFRADEWLLYAQDSPSAQGGRGLTRGQIFRADGTLVASVAQEGSLRERKEQPAG</sequence>
<keyword evidence="4" id="KW-0443">Lipid metabolism</keyword>
<dbReference type="GO" id="GO:0009062">
    <property type="term" value="P:fatty acid catabolic process"/>
    <property type="evidence" value="ECO:0007669"/>
    <property type="project" value="TreeGrafter"/>
</dbReference>
<comment type="caution">
    <text evidence="11">The sequence shown here is derived from an EMBL/GenBank/DDBJ whole genome shotgun (WGS) entry which is preliminary data.</text>
</comment>
<organism evidence="11 12">
    <name type="scientific">Rhodopseudomonas faecalis</name>
    <dbReference type="NCBI Taxonomy" id="99655"/>
    <lineage>
        <taxon>Bacteria</taxon>
        <taxon>Pseudomonadati</taxon>
        <taxon>Pseudomonadota</taxon>
        <taxon>Alphaproteobacteria</taxon>
        <taxon>Hyphomicrobiales</taxon>
        <taxon>Nitrobacteraceae</taxon>
        <taxon>Rhodopseudomonas</taxon>
    </lineage>
</organism>
<keyword evidence="12" id="KW-1185">Reference proteome</keyword>
<dbReference type="EMBL" id="QJTI01000012">
    <property type="protein sequence ID" value="PYF02416.1"/>
    <property type="molecule type" value="Genomic_DNA"/>
</dbReference>
<dbReference type="InterPro" id="IPR003703">
    <property type="entry name" value="Acyl_CoA_thio"/>
</dbReference>
<evidence type="ECO:0000256" key="5">
    <source>
        <dbReference type="ARBA" id="ARBA00038894"/>
    </source>
</evidence>
<dbReference type="CDD" id="cd03445">
    <property type="entry name" value="Thioesterase_II_repeat2"/>
    <property type="match status" value="1"/>
</dbReference>
<evidence type="ECO:0000256" key="8">
    <source>
        <dbReference type="ARBA" id="ARBA00079653"/>
    </source>
</evidence>
<evidence type="ECO:0000256" key="6">
    <source>
        <dbReference type="ARBA" id="ARBA00050943"/>
    </source>
</evidence>
<dbReference type="Pfam" id="PF02551">
    <property type="entry name" value="Acyl_CoA_thio"/>
    <property type="match status" value="1"/>
</dbReference>
<dbReference type="GO" id="GO:0047617">
    <property type="term" value="F:fatty acyl-CoA hydrolase activity"/>
    <property type="evidence" value="ECO:0007669"/>
    <property type="project" value="UniProtKB-EC"/>
</dbReference>
<dbReference type="InterPro" id="IPR042171">
    <property type="entry name" value="Acyl-CoA_hotdog"/>
</dbReference>
<dbReference type="Proteomes" id="UP000248148">
    <property type="component" value="Unassembled WGS sequence"/>
</dbReference>
<dbReference type="InterPro" id="IPR049449">
    <property type="entry name" value="TesB_ACOT8-like_N"/>
</dbReference>
<proteinExistence type="inferred from homology"/>
<dbReference type="PANTHER" id="PTHR11066">
    <property type="entry name" value="ACYL-COA THIOESTERASE"/>
    <property type="match status" value="1"/>
</dbReference>
<evidence type="ECO:0000259" key="9">
    <source>
        <dbReference type="Pfam" id="PF02551"/>
    </source>
</evidence>
<accession>A0A318TCR1</accession>
<evidence type="ECO:0000256" key="1">
    <source>
        <dbReference type="ARBA" id="ARBA00006538"/>
    </source>
</evidence>
<comment type="catalytic activity">
    <reaction evidence="6">
        <text>a fatty acyl-CoA + H2O = a fatty acid + CoA + H(+)</text>
        <dbReference type="Rhea" id="RHEA:16781"/>
        <dbReference type="ChEBI" id="CHEBI:15377"/>
        <dbReference type="ChEBI" id="CHEBI:15378"/>
        <dbReference type="ChEBI" id="CHEBI:28868"/>
        <dbReference type="ChEBI" id="CHEBI:57287"/>
        <dbReference type="ChEBI" id="CHEBI:77636"/>
        <dbReference type="EC" id="3.1.2.20"/>
    </reaction>
    <physiologicalReaction direction="left-to-right" evidence="6">
        <dbReference type="Rhea" id="RHEA:16782"/>
    </physiologicalReaction>
</comment>
<evidence type="ECO:0000256" key="7">
    <source>
        <dbReference type="ARBA" id="ARBA00071120"/>
    </source>
</evidence>
<evidence type="ECO:0000313" key="12">
    <source>
        <dbReference type="Proteomes" id="UP000248148"/>
    </source>
</evidence>
<reference evidence="11 12" key="1">
    <citation type="submission" date="2018-06" db="EMBL/GenBank/DDBJ databases">
        <title>Genomic Encyclopedia of Archaeal and Bacterial Type Strains, Phase II (KMG-II): from individual species to whole genera.</title>
        <authorList>
            <person name="Goeker M."/>
        </authorList>
    </citation>
    <scope>NUCLEOTIDE SEQUENCE [LARGE SCALE GENOMIC DNA]</scope>
    <source>
        <strain evidence="11 12">JCM 11668</strain>
    </source>
</reference>
<dbReference type="Gene3D" id="2.40.160.210">
    <property type="entry name" value="Acyl-CoA thioesterase, double hotdog domain"/>
    <property type="match status" value="1"/>
</dbReference>
<dbReference type="FunFam" id="2.40.160.210:FF:000001">
    <property type="entry name" value="Acyl-CoA thioesterase II"/>
    <property type="match status" value="1"/>
</dbReference>
<dbReference type="CDD" id="cd03444">
    <property type="entry name" value="Thioesterase_II_repeat1"/>
    <property type="match status" value="1"/>
</dbReference>
<dbReference type="NCBIfam" id="TIGR00189">
    <property type="entry name" value="tesB"/>
    <property type="match status" value="1"/>
</dbReference>
<evidence type="ECO:0000313" key="11">
    <source>
        <dbReference type="EMBL" id="PYF02416.1"/>
    </source>
</evidence>
<keyword evidence="3" id="KW-0378">Hydrolase</keyword>
<dbReference type="EC" id="3.1.2.20" evidence="5"/>
<dbReference type="InterPro" id="IPR025652">
    <property type="entry name" value="TesB_C"/>
</dbReference>
<dbReference type="InterPro" id="IPR029069">
    <property type="entry name" value="HotDog_dom_sf"/>
</dbReference>
<evidence type="ECO:0000259" key="10">
    <source>
        <dbReference type="Pfam" id="PF13622"/>
    </source>
</evidence>
<dbReference type="GO" id="GO:0006637">
    <property type="term" value="P:acyl-CoA metabolic process"/>
    <property type="evidence" value="ECO:0007669"/>
    <property type="project" value="InterPro"/>
</dbReference>
<name>A0A318TCR1_9BRAD</name>
<protein>
    <recommendedName>
        <fullName evidence="7">Acyl-CoA thioesterase 2</fullName>
        <ecNumber evidence="5">3.1.2.20</ecNumber>
    </recommendedName>
    <alternativeName>
        <fullName evidence="8">Thioesterase II</fullName>
    </alternativeName>
</protein>
<dbReference type="Pfam" id="PF13622">
    <property type="entry name" value="4HBT_3"/>
    <property type="match status" value="1"/>
</dbReference>
<evidence type="ECO:0000256" key="3">
    <source>
        <dbReference type="ARBA" id="ARBA00022801"/>
    </source>
</evidence>
<evidence type="ECO:0000256" key="2">
    <source>
        <dbReference type="ARBA" id="ARBA00011881"/>
    </source>
</evidence>